<gene>
    <name evidence="1" type="ORF">EAG_12793</name>
</gene>
<name>E2A5V4_CAMFO</name>
<feature type="non-terminal residue" evidence="1">
    <location>
        <position position="122"/>
    </location>
</feature>
<evidence type="ECO:0000313" key="2">
    <source>
        <dbReference type="Proteomes" id="UP000000311"/>
    </source>
</evidence>
<sequence length="122" mass="14504">LLILSRSYMCLEKKHTRQNNSQNSFQIPQEQFIKYFRLTKDIFYNLVIQLRTHNAFEIRGPTIPFHLRMLVTLYFLSNGAYHTIIGSHNFNCVSQSVVNRAIFEICILITRHLMPQYIKLKL</sequence>
<protein>
    <recommendedName>
        <fullName evidence="3">Nuclease HARBI1</fullName>
    </recommendedName>
</protein>
<dbReference type="AlphaFoldDB" id="E2A5V4"/>
<evidence type="ECO:0008006" key="3">
    <source>
        <dbReference type="Google" id="ProtNLM"/>
    </source>
</evidence>
<evidence type="ECO:0000313" key="1">
    <source>
        <dbReference type="EMBL" id="EFN71196.1"/>
    </source>
</evidence>
<organism evidence="2">
    <name type="scientific">Camponotus floridanus</name>
    <name type="common">Florida carpenter ant</name>
    <dbReference type="NCBI Taxonomy" id="104421"/>
    <lineage>
        <taxon>Eukaryota</taxon>
        <taxon>Metazoa</taxon>
        <taxon>Ecdysozoa</taxon>
        <taxon>Arthropoda</taxon>
        <taxon>Hexapoda</taxon>
        <taxon>Insecta</taxon>
        <taxon>Pterygota</taxon>
        <taxon>Neoptera</taxon>
        <taxon>Endopterygota</taxon>
        <taxon>Hymenoptera</taxon>
        <taxon>Apocrita</taxon>
        <taxon>Aculeata</taxon>
        <taxon>Formicoidea</taxon>
        <taxon>Formicidae</taxon>
        <taxon>Formicinae</taxon>
        <taxon>Camponotus</taxon>
    </lineage>
</organism>
<reference evidence="1 2" key="1">
    <citation type="journal article" date="2010" name="Science">
        <title>Genomic comparison of the ants Camponotus floridanus and Harpegnathos saltator.</title>
        <authorList>
            <person name="Bonasio R."/>
            <person name="Zhang G."/>
            <person name="Ye C."/>
            <person name="Mutti N.S."/>
            <person name="Fang X."/>
            <person name="Qin N."/>
            <person name="Donahue G."/>
            <person name="Yang P."/>
            <person name="Li Q."/>
            <person name="Li C."/>
            <person name="Zhang P."/>
            <person name="Huang Z."/>
            <person name="Berger S.L."/>
            <person name="Reinberg D."/>
            <person name="Wang J."/>
            <person name="Liebig J."/>
        </authorList>
    </citation>
    <scope>NUCLEOTIDE SEQUENCE [LARGE SCALE GENOMIC DNA]</scope>
    <source>
        <strain evidence="2">C129</strain>
    </source>
</reference>
<dbReference type="InParanoid" id="E2A5V4"/>
<keyword evidence="2" id="KW-1185">Reference proteome</keyword>
<proteinExistence type="predicted"/>
<feature type="non-terminal residue" evidence="1">
    <location>
        <position position="1"/>
    </location>
</feature>
<accession>E2A5V4</accession>
<dbReference type="EMBL" id="GL437061">
    <property type="protein sequence ID" value="EFN71196.1"/>
    <property type="molecule type" value="Genomic_DNA"/>
</dbReference>
<dbReference type="Proteomes" id="UP000000311">
    <property type="component" value="Unassembled WGS sequence"/>
</dbReference>